<dbReference type="AlphaFoldDB" id="A0AAN8J423"/>
<evidence type="ECO:0000313" key="6">
    <source>
        <dbReference type="EMBL" id="KAK6166250.1"/>
    </source>
</evidence>
<feature type="domain" description="N-acetylmuramoyl-L-alanine amidase" evidence="4">
    <location>
        <begin position="190"/>
        <end position="327"/>
    </location>
</feature>
<proteinExistence type="inferred from homology"/>
<evidence type="ECO:0000259" key="4">
    <source>
        <dbReference type="SMART" id="SM00644"/>
    </source>
</evidence>
<dbReference type="Pfam" id="PF08239">
    <property type="entry name" value="SH3_3"/>
    <property type="match status" value="1"/>
</dbReference>
<dbReference type="PANTHER" id="PTHR11022:SF12">
    <property type="entry name" value="PEPTIDOGLYCAN RECOGNITION PROTEIN 3"/>
    <property type="match status" value="1"/>
</dbReference>
<protein>
    <submittedName>
        <fullName evidence="6">Uncharacterized protein</fullName>
    </submittedName>
</protein>
<accession>A0AAN8J423</accession>
<feature type="domain" description="Peptidoglycan recognition protein family" evidence="5">
    <location>
        <begin position="178"/>
        <end position="321"/>
    </location>
</feature>
<dbReference type="GO" id="GO:0008270">
    <property type="term" value="F:zinc ion binding"/>
    <property type="evidence" value="ECO:0007669"/>
    <property type="project" value="InterPro"/>
</dbReference>
<evidence type="ECO:0000256" key="1">
    <source>
        <dbReference type="ARBA" id="ARBA00007553"/>
    </source>
</evidence>
<dbReference type="CDD" id="cd06583">
    <property type="entry name" value="PGRP"/>
    <property type="match status" value="1"/>
</dbReference>
<dbReference type="Proteomes" id="UP001347796">
    <property type="component" value="Unassembled WGS sequence"/>
</dbReference>
<dbReference type="InterPro" id="IPR015510">
    <property type="entry name" value="PGRP"/>
</dbReference>
<keyword evidence="7" id="KW-1185">Reference proteome</keyword>
<evidence type="ECO:0000313" key="7">
    <source>
        <dbReference type="Proteomes" id="UP001347796"/>
    </source>
</evidence>
<keyword evidence="2" id="KW-0391">Immunity</keyword>
<dbReference type="SMART" id="SM00701">
    <property type="entry name" value="PGRP"/>
    <property type="match status" value="1"/>
</dbReference>
<dbReference type="GO" id="GO:0008745">
    <property type="term" value="F:N-acetylmuramoyl-L-alanine amidase activity"/>
    <property type="evidence" value="ECO:0007669"/>
    <property type="project" value="InterPro"/>
</dbReference>
<dbReference type="InterPro" id="IPR006619">
    <property type="entry name" value="PGRP_domain_met/bac"/>
</dbReference>
<dbReference type="PANTHER" id="PTHR11022">
    <property type="entry name" value="PEPTIDOGLYCAN RECOGNITION PROTEIN"/>
    <property type="match status" value="1"/>
</dbReference>
<keyword evidence="3" id="KW-0732">Signal</keyword>
<dbReference type="Gene3D" id="3.40.80.10">
    <property type="entry name" value="Peptidoglycan recognition protein-like"/>
    <property type="match status" value="1"/>
</dbReference>
<feature type="signal peptide" evidence="3">
    <location>
        <begin position="1"/>
        <end position="17"/>
    </location>
</feature>
<dbReference type="InterPro" id="IPR002502">
    <property type="entry name" value="Amidase_domain"/>
</dbReference>
<dbReference type="Pfam" id="PF01510">
    <property type="entry name" value="Amidase_2"/>
    <property type="match status" value="1"/>
</dbReference>
<comment type="similarity">
    <text evidence="1">Belongs to the N-acetylmuramoyl-L-alanine amidase 2 family.</text>
</comment>
<evidence type="ECO:0000259" key="5">
    <source>
        <dbReference type="SMART" id="SM00701"/>
    </source>
</evidence>
<organism evidence="6 7">
    <name type="scientific">Patella caerulea</name>
    <name type="common">Rayed Mediterranean limpet</name>
    <dbReference type="NCBI Taxonomy" id="87958"/>
    <lineage>
        <taxon>Eukaryota</taxon>
        <taxon>Metazoa</taxon>
        <taxon>Spiralia</taxon>
        <taxon>Lophotrochozoa</taxon>
        <taxon>Mollusca</taxon>
        <taxon>Gastropoda</taxon>
        <taxon>Patellogastropoda</taxon>
        <taxon>Patelloidea</taxon>
        <taxon>Patellidae</taxon>
        <taxon>Patella</taxon>
    </lineage>
</organism>
<evidence type="ECO:0000256" key="3">
    <source>
        <dbReference type="SAM" id="SignalP"/>
    </source>
</evidence>
<dbReference type="GO" id="GO:0009253">
    <property type="term" value="P:peptidoglycan catabolic process"/>
    <property type="evidence" value="ECO:0007669"/>
    <property type="project" value="InterPro"/>
</dbReference>
<dbReference type="InterPro" id="IPR003646">
    <property type="entry name" value="SH3-like_bac-type"/>
</dbReference>
<dbReference type="InterPro" id="IPR036505">
    <property type="entry name" value="Amidase/PGRP_sf"/>
</dbReference>
<dbReference type="FunFam" id="3.40.80.10:FF:000001">
    <property type="entry name" value="Peptidoglycan recognition protein 1"/>
    <property type="match status" value="1"/>
</dbReference>
<reference evidence="6 7" key="1">
    <citation type="submission" date="2024-01" db="EMBL/GenBank/DDBJ databases">
        <title>The genome of the rayed Mediterranean limpet Patella caerulea (Linnaeus, 1758).</title>
        <authorList>
            <person name="Anh-Thu Weber A."/>
            <person name="Halstead-Nussloch G."/>
        </authorList>
    </citation>
    <scope>NUCLEOTIDE SEQUENCE [LARGE SCALE GENOMIC DNA]</scope>
    <source>
        <strain evidence="6">AATW-2023a</strain>
        <tissue evidence="6">Whole specimen</tissue>
    </source>
</reference>
<evidence type="ECO:0000256" key="2">
    <source>
        <dbReference type="ARBA" id="ARBA00022859"/>
    </source>
</evidence>
<dbReference type="Gene3D" id="2.30.30.40">
    <property type="entry name" value="SH3 Domains"/>
    <property type="match status" value="2"/>
</dbReference>
<dbReference type="GO" id="GO:0002376">
    <property type="term" value="P:immune system process"/>
    <property type="evidence" value="ECO:0007669"/>
    <property type="project" value="UniProtKB-KW"/>
</dbReference>
<feature type="chain" id="PRO_5043029116" evidence="3">
    <location>
        <begin position="18"/>
        <end position="343"/>
    </location>
</feature>
<gene>
    <name evidence="6" type="ORF">SNE40_022995</name>
</gene>
<dbReference type="SUPFAM" id="SSF55846">
    <property type="entry name" value="N-acetylmuramoyl-L-alanine amidase-like"/>
    <property type="match status" value="1"/>
</dbReference>
<dbReference type="EMBL" id="JAZGQO010000021">
    <property type="protein sequence ID" value="KAK6166250.1"/>
    <property type="molecule type" value="Genomic_DNA"/>
</dbReference>
<sequence>MLLVLVISALCIGISLGEDCACATGDVHARDGAGTTHSVVGTLTKSQCVAYKGNQVAAGGLQWAHVTYNGQDAWIASNWLSFQPCTLASKCACATGNVHVRSGAGTIHGILGTMAIGSCLPFKGDRSTVGALSWAHVDYDHADGWVASNWLTFKDSCSTTGTGSQTASTSVQQLPGCPHIVSRAEWGARAPRHPDKLLPHVPQNVYIHHGASSACTTQTRCTAIIKQYQNYHMDGHGWPDLGYTFVIGEDGNVYEGHGWGKIGTHTLNHNSDGLGFCVIGDFTNRVPNDAAIKAVKQLIDCGVKNGKIRSDYIIKGHRDVRATACPGQKFYDLIQTWPHYNAH</sequence>
<comment type="caution">
    <text evidence="6">The sequence shown here is derived from an EMBL/GenBank/DDBJ whole genome shotgun (WGS) entry which is preliminary data.</text>
</comment>
<name>A0AAN8J423_PATCE</name>
<dbReference type="SMART" id="SM00644">
    <property type="entry name" value="Ami_2"/>
    <property type="match status" value="1"/>
</dbReference>